<dbReference type="SUPFAM" id="SSF55166">
    <property type="entry name" value="Hedgehog/DD-peptidase"/>
    <property type="match status" value="1"/>
</dbReference>
<evidence type="ECO:0000256" key="9">
    <source>
        <dbReference type="HAMAP-Rule" id="MF_01924"/>
    </source>
</evidence>
<dbReference type="PANTHER" id="PTHR43126:SF1">
    <property type="entry name" value="D-ALANYL-D-ALANINE DIPEPTIDASE"/>
    <property type="match status" value="1"/>
</dbReference>
<dbReference type="InterPro" id="IPR009045">
    <property type="entry name" value="Zn_M74/Hedgehog-like"/>
</dbReference>
<dbReference type="Gene3D" id="3.30.1380.10">
    <property type="match status" value="1"/>
</dbReference>
<keyword evidence="8 10" id="KW-0961">Cell wall biogenesis/degradation</keyword>
<comment type="cofactor">
    <cofactor evidence="9">
        <name>Zn(2+)</name>
        <dbReference type="ChEBI" id="CHEBI:29105"/>
    </cofactor>
    <text evidence="9">Binds 1 zinc ion per subunit.</text>
</comment>
<dbReference type="InterPro" id="IPR000755">
    <property type="entry name" value="A_A_dipeptidase"/>
</dbReference>
<name>A0A5D6WDI3_9FIRM</name>
<keyword evidence="4 9" id="KW-0378">Hydrolase</keyword>
<reference evidence="11 12" key="1">
    <citation type="submission" date="2019-08" db="EMBL/GenBank/DDBJ databases">
        <title>Selenomonas sp. mPRGC5 and Selenomonas sp. mPRGC8 isolated from ruminal fluid of dairy goat (Capra hircus).</title>
        <authorList>
            <person name="Poothong S."/>
            <person name="Nuengjamnong C."/>
            <person name="Tanasupawat S."/>
        </authorList>
    </citation>
    <scope>NUCLEOTIDE SEQUENCE [LARGE SCALE GENOMIC DNA]</scope>
    <source>
        <strain evidence="12">mPRGC5</strain>
    </source>
</reference>
<evidence type="ECO:0000256" key="8">
    <source>
        <dbReference type="ARBA" id="ARBA00023316"/>
    </source>
</evidence>
<keyword evidence="7 9" id="KW-0482">Metalloprotease</keyword>
<dbReference type="GO" id="GO:0008270">
    <property type="term" value="F:zinc ion binding"/>
    <property type="evidence" value="ECO:0007669"/>
    <property type="project" value="UniProtKB-UniRule"/>
</dbReference>
<evidence type="ECO:0000256" key="1">
    <source>
        <dbReference type="ARBA" id="ARBA00001362"/>
    </source>
</evidence>
<dbReference type="CDD" id="cd14817">
    <property type="entry name" value="D-Ala-D-Ala_dipeptidase_VanX"/>
    <property type="match status" value="1"/>
</dbReference>
<protein>
    <recommendedName>
        <fullName evidence="9 10">D-alanyl-D-alanine dipeptidase</fullName>
        <shortName evidence="9 10">D-Ala-D-Ala dipeptidase</shortName>
        <ecNumber evidence="9 10">3.4.13.22</ecNumber>
    </recommendedName>
</protein>
<evidence type="ECO:0000313" key="12">
    <source>
        <dbReference type="Proteomes" id="UP000323646"/>
    </source>
</evidence>
<proteinExistence type="inferred from homology"/>
<evidence type="ECO:0000256" key="2">
    <source>
        <dbReference type="ARBA" id="ARBA00022670"/>
    </source>
</evidence>
<dbReference type="GO" id="GO:0071555">
    <property type="term" value="P:cell wall organization"/>
    <property type="evidence" value="ECO:0007669"/>
    <property type="project" value="UniProtKB-KW"/>
</dbReference>
<dbReference type="EC" id="3.4.13.22" evidence="9 10"/>
<dbReference type="EMBL" id="VTOY01000001">
    <property type="protein sequence ID" value="TYZ24594.1"/>
    <property type="molecule type" value="Genomic_DNA"/>
</dbReference>
<dbReference type="HAMAP" id="MF_01924">
    <property type="entry name" value="A_A_dipeptidase"/>
    <property type="match status" value="1"/>
</dbReference>
<comment type="similarity">
    <text evidence="9 10">Belongs to the peptidase M15D family.</text>
</comment>
<comment type="caution">
    <text evidence="11">The sequence shown here is derived from an EMBL/GenBank/DDBJ whole genome shotgun (WGS) entry which is preliminary data.</text>
</comment>
<evidence type="ECO:0000256" key="6">
    <source>
        <dbReference type="ARBA" id="ARBA00022997"/>
    </source>
</evidence>
<keyword evidence="5 9" id="KW-0862">Zinc</keyword>
<evidence type="ECO:0000256" key="5">
    <source>
        <dbReference type="ARBA" id="ARBA00022833"/>
    </source>
</evidence>
<dbReference type="Pfam" id="PF01427">
    <property type="entry name" value="Peptidase_M15"/>
    <property type="match status" value="2"/>
</dbReference>
<dbReference type="Proteomes" id="UP000323646">
    <property type="component" value="Unassembled WGS sequence"/>
</dbReference>
<feature type="site" description="Transition state stabilizer" evidence="9">
    <location>
        <position position="119"/>
    </location>
</feature>
<keyword evidence="6 9" id="KW-0224">Dipeptidase</keyword>
<feature type="active site" description="Proton donor/acceptor" evidence="9">
    <location>
        <position position="250"/>
    </location>
</feature>
<feature type="binding site" evidence="9">
    <location>
        <position position="171"/>
    </location>
    <ligand>
        <name>Zn(2+)</name>
        <dbReference type="ChEBI" id="CHEBI:29105"/>
        <note>catalytic</note>
    </ligand>
</feature>
<comment type="function">
    <text evidence="9 10">Catalyzes hydrolysis of the D-alanyl-D-alanine dipeptide.</text>
</comment>
<dbReference type="OrthoDB" id="9801430at2"/>
<evidence type="ECO:0000313" key="11">
    <source>
        <dbReference type="EMBL" id="TYZ24594.1"/>
    </source>
</evidence>
<dbReference type="PANTHER" id="PTHR43126">
    <property type="entry name" value="D-ALANYL-D-ALANINE DIPEPTIDASE"/>
    <property type="match status" value="1"/>
</dbReference>
<dbReference type="RefSeq" id="WP_149170227.1">
    <property type="nucleotide sequence ID" value="NZ_VTOY01000001.1"/>
</dbReference>
<keyword evidence="2 9" id="KW-0645">Protease</keyword>
<dbReference type="AlphaFoldDB" id="A0A5D6WDI3"/>
<feature type="binding site" evidence="9">
    <location>
        <position position="164"/>
    </location>
    <ligand>
        <name>Zn(2+)</name>
        <dbReference type="ChEBI" id="CHEBI:29105"/>
        <note>catalytic</note>
    </ligand>
</feature>
<comment type="catalytic activity">
    <reaction evidence="1 9 10">
        <text>D-alanyl-D-alanine + H2O = 2 D-alanine</text>
        <dbReference type="Rhea" id="RHEA:20661"/>
        <dbReference type="ChEBI" id="CHEBI:15377"/>
        <dbReference type="ChEBI" id="CHEBI:57416"/>
        <dbReference type="ChEBI" id="CHEBI:57822"/>
        <dbReference type="EC" id="3.4.13.22"/>
    </reaction>
</comment>
<dbReference type="GO" id="GO:0160237">
    <property type="term" value="F:D-Ala-D-Ala dipeptidase activity"/>
    <property type="evidence" value="ECO:0007669"/>
    <property type="project" value="UniProtKB-EC"/>
</dbReference>
<keyword evidence="12" id="KW-1185">Reference proteome</keyword>
<evidence type="ECO:0000256" key="3">
    <source>
        <dbReference type="ARBA" id="ARBA00022723"/>
    </source>
</evidence>
<dbReference type="GO" id="GO:0008237">
    <property type="term" value="F:metallopeptidase activity"/>
    <property type="evidence" value="ECO:0007669"/>
    <property type="project" value="UniProtKB-KW"/>
</dbReference>
<dbReference type="GO" id="GO:0006508">
    <property type="term" value="P:proteolysis"/>
    <property type="evidence" value="ECO:0007669"/>
    <property type="project" value="UniProtKB-KW"/>
</dbReference>
<feature type="binding site" evidence="9">
    <location>
        <position position="253"/>
    </location>
    <ligand>
        <name>Zn(2+)</name>
        <dbReference type="ChEBI" id="CHEBI:29105"/>
        <note>catalytic</note>
    </ligand>
</feature>
<dbReference type="PIRSF" id="PIRSF026671">
    <property type="entry name" value="AA_dipeptidase"/>
    <property type="match status" value="1"/>
</dbReference>
<keyword evidence="3 9" id="KW-0479">Metal-binding</keyword>
<gene>
    <name evidence="11" type="ORF">FZ040_00675</name>
</gene>
<accession>A0A5D6WDI3</accession>
<sequence>MHKKLGKIVCGVCLAASLTVPLPVNEPIMGVAEAAPVVATAAVKVDPADSSGFVELSEAVPDVILEPRYYSTYNFVGDRIAGYSVPRIFMTKEAAKALKDVSDDVMKQGYRLKIYDAYRPQMAVDNFVAWAENLGDKRMKDYFYPQVDKNRLFADGYIDAKSGHSRGSTVDLTLFDMQTGKDVDMGNVFDHFGIESHPDWCGNPETGKYMGKYKGNKRPKDGKINEVQFKNRMILRAAMLRHGFKPLDTEWWHFTLKNEPYPDTYFTFPIQKLM</sequence>
<evidence type="ECO:0000256" key="10">
    <source>
        <dbReference type="PIRNR" id="PIRNR026671"/>
    </source>
</evidence>
<evidence type="ECO:0000256" key="4">
    <source>
        <dbReference type="ARBA" id="ARBA00022801"/>
    </source>
</evidence>
<organism evidence="11 12">
    <name type="scientific">Selenomonas ruminis</name>
    <dbReference type="NCBI Taxonomy" id="2593411"/>
    <lineage>
        <taxon>Bacteria</taxon>
        <taxon>Bacillati</taxon>
        <taxon>Bacillota</taxon>
        <taxon>Negativicutes</taxon>
        <taxon>Selenomonadales</taxon>
        <taxon>Selenomonadaceae</taxon>
        <taxon>Selenomonas</taxon>
    </lineage>
</organism>
<evidence type="ECO:0000256" key="7">
    <source>
        <dbReference type="ARBA" id="ARBA00023049"/>
    </source>
</evidence>